<protein>
    <recommendedName>
        <fullName evidence="9">HTH CENPB-type domain-containing protein</fullName>
    </recommendedName>
</protein>
<feature type="domain" description="HTH CENPB-type" evidence="7">
    <location>
        <begin position="61"/>
        <end position="134"/>
    </location>
</feature>
<dbReference type="GO" id="GO:0003677">
    <property type="term" value="F:DNA binding"/>
    <property type="evidence" value="ECO:0007669"/>
    <property type="project" value="UniProtKB-UniRule"/>
</dbReference>
<dbReference type="Pfam" id="PF03184">
    <property type="entry name" value="DDE_1"/>
    <property type="match status" value="1"/>
</dbReference>
<sequence>MASKRKRVVISFVDKLAAIKQVEEGCLLKTVAANYGVGVSTVSDWVKSKPKFLEQVVKNGNRKTLKSSDFEKVNEALFMWFTQQREKGMPLSGPLLQEKAKMLAELLGDEGKSFCASSGWLDRFKKRYGIRQLNLCGEKLSADSDAVDVFKTMFADYSQGYSKDQIYNADETGVNFKMLPKKSLASATETSAPGHKMKKERITLLLASNASGTHRLPPMCIGKSMKPRALKDIAPNALPVFYRAQKSAWMSGELFEEWFLKQFVPQVEKFLAEKGLPKKAILLIDNAPSHPSYLTKGDIVVRFLPPNVTSLIQPLDQGVIETFKRHYRGLLLRTILQDCETQNKLINDALKAVNMKHVIYWCAEAWANVKNETLQRCWRKIYDGLDEEEIESFENLTEMVHRIPGCEDRNASEVNEWVVADDSDELSDQDIVEAVLQPADNATENIADDVDDGMGKVTPDDGFNALEVSQTLLYGPDTEILIEIRF</sequence>
<dbReference type="AlphaFoldDB" id="A0A1B6KYM5"/>
<dbReference type="PROSITE" id="PS50960">
    <property type="entry name" value="HTH_PSQ"/>
    <property type="match status" value="1"/>
</dbReference>
<dbReference type="Gene3D" id="3.30.420.10">
    <property type="entry name" value="Ribonuclease H-like superfamily/Ribonuclease H"/>
    <property type="match status" value="1"/>
</dbReference>
<keyword evidence="3 5" id="KW-0238">DNA-binding</keyword>
<dbReference type="PANTHER" id="PTHR19303:SF16">
    <property type="entry name" value="JERKY PROTEIN HOMOLOG-LIKE"/>
    <property type="match status" value="1"/>
</dbReference>
<dbReference type="InterPro" id="IPR004875">
    <property type="entry name" value="DDE_SF_endonuclease_dom"/>
</dbReference>
<evidence type="ECO:0000256" key="3">
    <source>
        <dbReference type="ARBA" id="ARBA00023125"/>
    </source>
</evidence>
<dbReference type="InterPro" id="IPR009057">
    <property type="entry name" value="Homeodomain-like_sf"/>
</dbReference>
<evidence type="ECO:0000259" key="7">
    <source>
        <dbReference type="PROSITE" id="PS51253"/>
    </source>
</evidence>
<dbReference type="SUPFAM" id="SSF46689">
    <property type="entry name" value="Homeodomain-like"/>
    <property type="match status" value="2"/>
</dbReference>
<dbReference type="Gene3D" id="1.10.10.10">
    <property type="entry name" value="Winged helix-like DNA-binding domain superfamily/Winged helix DNA-binding domain"/>
    <property type="match status" value="1"/>
</dbReference>
<dbReference type="PANTHER" id="PTHR19303">
    <property type="entry name" value="TRANSPOSON"/>
    <property type="match status" value="1"/>
</dbReference>
<dbReference type="InterPro" id="IPR036388">
    <property type="entry name" value="WH-like_DNA-bd_sf"/>
</dbReference>
<dbReference type="Pfam" id="PF04218">
    <property type="entry name" value="CENP-B_N"/>
    <property type="match status" value="1"/>
</dbReference>
<dbReference type="InterPro" id="IPR050863">
    <property type="entry name" value="CenT-Element_Derived"/>
</dbReference>
<feature type="domain" description="HTH psq-type" evidence="6">
    <location>
        <begin position="1"/>
        <end position="52"/>
    </location>
</feature>
<accession>A0A1B6KYM5</accession>
<evidence type="ECO:0008006" key="9">
    <source>
        <dbReference type="Google" id="ProtNLM"/>
    </source>
</evidence>
<keyword evidence="4 5" id="KW-0539">Nucleus</keyword>
<evidence type="ECO:0000256" key="2">
    <source>
        <dbReference type="ARBA" id="ARBA00010881"/>
    </source>
</evidence>
<dbReference type="InterPro" id="IPR036397">
    <property type="entry name" value="RNaseH_sf"/>
</dbReference>
<dbReference type="Gene3D" id="1.10.10.60">
    <property type="entry name" value="Homeodomain-like"/>
    <property type="match status" value="1"/>
</dbReference>
<feature type="DNA-binding region" description="H-T-H motif" evidence="5">
    <location>
        <begin position="28"/>
        <end position="48"/>
    </location>
</feature>
<comment type="similarity">
    <text evidence="2">Belongs to the tigger transposable element derived protein family.</text>
</comment>
<evidence type="ECO:0000313" key="8">
    <source>
        <dbReference type="EMBL" id="JAT16548.1"/>
    </source>
</evidence>
<dbReference type="SMART" id="SM00674">
    <property type="entry name" value="CENPB"/>
    <property type="match status" value="1"/>
</dbReference>
<dbReference type="PROSITE" id="PS51253">
    <property type="entry name" value="HTH_CENPB"/>
    <property type="match status" value="1"/>
</dbReference>
<evidence type="ECO:0000259" key="6">
    <source>
        <dbReference type="PROSITE" id="PS50960"/>
    </source>
</evidence>
<dbReference type="GO" id="GO:0005634">
    <property type="term" value="C:nucleus"/>
    <property type="evidence" value="ECO:0007669"/>
    <property type="project" value="UniProtKB-SubCell"/>
</dbReference>
<dbReference type="InterPro" id="IPR007889">
    <property type="entry name" value="HTH_Psq"/>
</dbReference>
<name>A0A1B6KYM5_9HEMI</name>
<proteinExistence type="inferred from homology"/>
<evidence type="ECO:0000256" key="1">
    <source>
        <dbReference type="ARBA" id="ARBA00004123"/>
    </source>
</evidence>
<evidence type="ECO:0000256" key="4">
    <source>
        <dbReference type="ARBA" id="ARBA00023242"/>
    </source>
</evidence>
<organism evidence="8">
    <name type="scientific">Graphocephala atropunctata</name>
    <dbReference type="NCBI Taxonomy" id="36148"/>
    <lineage>
        <taxon>Eukaryota</taxon>
        <taxon>Metazoa</taxon>
        <taxon>Ecdysozoa</taxon>
        <taxon>Arthropoda</taxon>
        <taxon>Hexapoda</taxon>
        <taxon>Insecta</taxon>
        <taxon>Pterygota</taxon>
        <taxon>Neoptera</taxon>
        <taxon>Paraneoptera</taxon>
        <taxon>Hemiptera</taxon>
        <taxon>Auchenorrhyncha</taxon>
        <taxon>Membracoidea</taxon>
        <taxon>Cicadellidae</taxon>
        <taxon>Cicadellinae</taxon>
        <taxon>Cicadellini</taxon>
        <taxon>Graphocephala</taxon>
    </lineage>
</organism>
<reference evidence="8" key="1">
    <citation type="submission" date="2015-11" db="EMBL/GenBank/DDBJ databases">
        <title>De novo transcriptome assembly of four potential Pierce s Disease insect vectors from Arizona vineyards.</title>
        <authorList>
            <person name="Tassone E.E."/>
        </authorList>
    </citation>
    <scope>NUCLEOTIDE SEQUENCE</scope>
</reference>
<dbReference type="InterPro" id="IPR006600">
    <property type="entry name" value="HTH_CenpB_DNA-bd_dom"/>
</dbReference>
<gene>
    <name evidence="8" type="ORF">g.29373</name>
</gene>
<evidence type="ECO:0000256" key="5">
    <source>
        <dbReference type="PROSITE-ProRule" id="PRU00320"/>
    </source>
</evidence>
<comment type="subcellular location">
    <subcellularLocation>
        <location evidence="1 5">Nucleus</location>
    </subcellularLocation>
</comment>
<dbReference type="EMBL" id="GEBQ01023429">
    <property type="protein sequence ID" value="JAT16548.1"/>
    <property type="molecule type" value="Transcribed_RNA"/>
</dbReference>
<dbReference type="Pfam" id="PF03221">
    <property type="entry name" value="HTH_Tnp_Tc5"/>
    <property type="match status" value="1"/>
</dbReference>